<gene>
    <name evidence="6" type="ORF">SARC_13760</name>
</gene>
<reference evidence="6 7" key="1">
    <citation type="submission" date="2011-02" db="EMBL/GenBank/DDBJ databases">
        <title>The Genome Sequence of Sphaeroforma arctica JP610.</title>
        <authorList>
            <consortium name="The Broad Institute Genome Sequencing Platform"/>
            <person name="Russ C."/>
            <person name="Cuomo C."/>
            <person name="Young S.K."/>
            <person name="Zeng Q."/>
            <person name="Gargeya S."/>
            <person name="Alvarado L."/>
            <person name="Berlin A."/>
            <person name="Chapman S.B."/>
            <person name="Chen Z."/>
            <person name="Freedman E."/>
            <person name="Gellesch M."/>
            <person name="Goldberg J."/>
            <person name="Griggs A."/>
            <person name="Gujja S."/>
            <person name="Heilman E."/>
            <person name="Heiman D."/>
            <person name="Howarth C."/>
            <person name="Mehta T."/>
            <person name="Neiman D."/>
            <person name="Pearson M."/>
            <person name="Roberts A."/>
            <person name="Saif S."/>
            <person name="Shea T."/>
            <person name="Shenoy N."/>
            <person name="Sisk P."/>
            <person name="Stolte C."/>
            <person name="Sykes S."/>
            <person name="White J."/>
            <person name="Yandava C."/>
            <person name="Burger G."/>
            <person name="Gray M.W."/>
            <person name="Holland P.W.H."/>
            <person name="King N."/>
            <person name="Lang F.B.F."/>
            <person name="Roger A.J."/>
            <person name="Ruiz-Trillo I."/>
            <person name="Haas B."/>
            <person name="Nusbaum C."/>
            <person name="Birren B."/>
        </authorList>
    </citation>
    <scope>NUCLEOTIDE SEQUENCE [LARGE SCALE GENOMIC DNA]</scope>
    <source>
        <strain evidence="6 7">JP610</strain>
    </source>
</reference>
<dbReference type="GO" id="GO:0005739">
    <property type="term" value="C:mitochondrion"/>
    <property type="evidence" value="ECO:0007669"/>
    <property type="project" value="TreeGrafter"/>
</dbReference>
<dbReference type="Proteomes" id="UP000054560">
    <property type="component" value="Unassembled WGS sequence"/>
</dbReference>
<evidence type="ECO:0000313" key="6">
    <source>
        <dbReference type="EMBL" id="KNC73681.1"/>
    </source>
</evidence>
<dbReference type="GO" id="GO:0003735">
    <property type="term" value="F:structural constituent of ribosome"/>
    <property type="evidence" value="ECO:0007669"/>
    <property type="project" value="InterPro"/>
</dbReference>
<dbReference type="AlphaFoldDB" id="A0A0L0FB03"/>
<sequence length="74" mass="8095">ATFQALGLKHTHQTMIHKNTPSINGMLETVSKYVKVTPLVVKTVSAAEFQKLRPGVSKYFLSPGGQLIVNEDAK</sequence>
<dbReference type="OrthoDB" id="9973389at2759"/>
<dbReference type="InterPro" id="IPR005996">
    <property type="entry name" value="Ribosomal_uL30_bac-type"/>
</dbReference>
<dbReference type="GO" id="GO:0006412">
    <property type="term" value="P:translation"/>
    <property type="evidence" value="ECO:0007669"/>
    <property type="project" value="InterPro"/>
</dbReference>
<keyword evidence="3" id="KW-0687">Ribonucleoprotein</keyword>
<dbReference type="SUPFAM" id="SSF55129">
    <property type="entry name" value="Ribosomal protein L30p/L7e"/>
    <property type="match status" value="1"/>
</dbReference>
<evidence type="ECO:0000256" key="3">
    <source>
        <dbReference type="ARBA" id="ARBA00023274"/>
    </source>
</evidence>
<evidence type="ECO:0000256" key="1">
    <source>
        <dbReference type="ARBA" id="ARBA00007594"/>
    </source>
</evidence>
<dbReference type="EMBL" id="KQ245298">
    <property type="protein sequence ID" value="KNC73681.1"/>
    <property type="molecule type" value="Genomic_DNA"/>
</dbReference>
<keyword evidence="2" id="KW-0689">Ribosomal protein</keyword>
<dbReference type="Gene3D" id="3.30.1390.20">
    <property type="entry name" value="Ribosomal protein L30, ferredoxin-like fold domain"/>
    <property type="match status" value="1"/>
</dbReference>
<dbReference type="PANTHER" id="PTHR15892:SF2">
    <property type="entry name" value="LARGE RIBOSOMAL SUBUNIT PROTEIN UL30M"/>
    <property type="match status" value="1"/>
</dbReference>
<comment type="similarity">
    <text evidence="1">Belongs to the universal ribosomal protein uL30 family.</text>
</comment>
<feature type="non-terminal residue" evidence="6">
    <location>
        <position position="1"/>
    </location>
</feature>
<dbReference type="RefSeq" id="XP_014147583.1">
    <property type="nucleotide sequence ID" value="XM_014292108.1"/>
</dbReference>
<evidence type="ECO:0000256" key="4">
    <source>
        <dbReference type="ARBA" id="ARBA00035281"/>
    </source>
</evidence>
<dbReference type="GeneID" id="25914264"/>
<keyword evidence="7" id="KW-1185">Reference proteome</keyword>
<feature type="domain" description="Large ribosomal subunit protein uL30-like ferredoxin-like fold" evidence="5">
    <location>
        <begin position="1"/>
        <end position="34"/>
    </location>
</feature>
<dbReference type="GO" id="GO:0015934">
    <property type="term" value="C:large ribosomal subunit"/>
    <property type="evidence" value="ECO:0007669"/>
    <property type="project" value="InterPro"/>
</dbReference>
<proteinExistence type="inferred from homology"/>
<organism evidence="6 7">
    <name type="scientific">Sphaeroforma arctica JP610</name>
    <dbReference type="NCBI Taxonomy" id="667725"/>
    <lineage>
        <taxon>Eukaryota</taxon>
        <taxon>Ichthyosporea</taxon>
        <taxon>Ichthyophonida</taxon>
        <taxon>Sphaeroforma</taxon>
    </lineage>
</organism>
<name>A0A0L0FB03_9EUKA</name>
<dbReference type="Pfam" id="PF00327">
    <property type="entry name" value="Ribosomal_L30"/>
    <property type="match status" value="1"/>
</dbReference>
<evidence type="ECO:0000256" key="2">
    <source>
        <dbReference type="ARBA" id="ARBA00022980"/>
    </source>
</evidence>
<dbReference type="CDD" id="cd00355">
    <property type="entry name" value="Ribosomal_L30_like"/>
    <property type="match status" value="1"/>
</dbReference>
<dbReference type="InterPro" id="IPR016082">
    <property type="entry name" value="Ribosomal_uL30_ferredoxin-like"/>
</dbReference>
<dbReference type="PANTHER" id="PTHR15892">
    <property type="entry name" value="MITOCHONDRIAL RIBOSOMAL PROTEIN L30"/>
    <property type="match status" value="1"/>
</dbReference>
<dbReference type="InterPro" id="IPR036919">
    <property type="entry name" value="Ribo_uL30_ferredoxin-like_sf"/>
</dbReference>
<evidence type="ECO:0000259" key="5">
    <source>
        <dbReference type="Pfam" id="PF00327"/>
    </source>
</evidence>
<evidence type="ECO:0000313" key="7">
    <source>
        <dbReference type="Proteomes" id="UP000054560"/>
    </source>
</evidence>
<protein>
    <recommendedName>
        <fullName evidence="4">Large ribosomal subunit protein uL30m</fullName>
    </recommendedName>
</protein>
<accession>A0A0L0FB03</accession>